<dbReference type="PANTHER" id="PTHR11220">
    <property type="entry name" value="HEME-BINDING PROTEIN-RELATED"/>
    <property type="match status" value="1"/>
</dbReference>
<evidence type="ECO:0000313" key="1">
    <source>
        <dbReference type="EMBL" id="MCQ8277013.1"/>
    </source>
</evidence>
<organism evidence="1 2">
    <name type="scientific">Endosaccharibacter trunci</name>
    <dbReference type="NCBI Taxonomy" id="2812733"/>
    <lineage>
        <taxon>Bacteria</taxon>
        <taxon>Pseudomonadati</taxon>
        <taxon>Pseudomonadota</taxon>
        <taxon>Alphaproteobacteria</taxon>
        <taxon>Acetobacterales</taxon>
        <taxon>Acetobacteraceae</taxon>
        <taxon>Endosaccharibacter</taxon>
    </lineage>
</organism>
<dbReference type="Proteomes" id="UP001524587">
    <property type="component" value="Unassembled WGS sequence"/>
</dbReference>
<dbReference type="Gene3D" id="3.20.80.10">
    <property type="entry name" value="Regulatory factor, effector binding domain"/>
    <property type="match status" value="1"/>
</dbReference>
<dbReference type="PROSITE" id="PS51257">
    <property type="entry name" value="PROKAR_LIPOPROTEIN"/>
    <property type="match status" value="1"/>
</dbReference>
<dbReference type="RefSeq" id="WP_422862454.1">
    <property type="nucleotide sequence ID" value="NZ_JAMSKV010000001.1"/>
</dbReference>
<gene>
    <name evidence="1" type="ORF">NFI95_00925</name>
</gene>
<dbReference type="EMBL" id="JAMSKV010000001">
    <property type="protein sequence ID" value="MCQ8277013.1"/>
    <property type="molecule type" value="Genomic_DNA"/>
</dbReference>
<dbReference type="PANTHER" id="PTHR11220:SF58">
    <property type="entry name" value="SOUL HEME-BINDING FAMILY PROTEIN"/>
    <property type="match status" value="1"/>
</dbReference>
<name>A0ABT1W2P6_9PROT</name>
<dbReference type="SUPFAM" id="SSF55136">
    <property type="entry name" value="Probable bacterial effector-binding domain"/>
    <property type="match status" value="1"/>
</dbReference>
<evidence type="ECO:0000313" key="2">
    <source>
        <dbReference type="Proteomes" id="UP001524587"/>
    </source>
</evidence>
<sequence>MAQTSTRTARTARSTASVLGSLLLGACSLVGIRNGTPQPPYAVVQTIGAGDTAIEIRRYSSRSAAECTETGTEIDTRSSGFRRLAGFIFGGNDAGRHIAMTAPVVQLPATESTLAADGRWVIRFYLPDGVTPAGAPRPQDGSIRLLTVPAATVAVLRFSGSPDAASVVRHKQQLLDALRGSAWRPAGAVSAEFYDPPWTLPPLRRNEVSVPVEKSPQA</sequence>
<proteinExistence type="predicted"/>
<keyword evidence="2" id="KW-1185">Reference proteome</keyword>
<dbReference type="Pfam" id="PF04832">
    <property type="entry name" value="SOUL"/>
    <property type="match status" value="1"/>
</dbReference>
<dbReference type="InterPro" id="IPR006917">
    <property type="entry name" value="SOUL_heme-bd"/>
</dbReference>
<reference evidence="1 2" key="1">
    <citation type="submission" date="2022-06" db="EMBL/GenBank/DDBJ databases">
        <title>Endosaccharibacter gen. nov., sp. nov., endophytic bacteria isolated from sugarcane.</title>
        <authorList>
            <person name="Pitiwittayakul N."/>
            <person name="Yukphan P."/>
            <person name="Charoenyingcharoen P."/>
            <person name="Tanasupawat S."/>
        </authorList>
    </citation>
    <scope>NUCLEOTIDE SEQUENCE [LARGE SCALE GENOMIC DNA]</scope>
    <source>
        <strain evidence="1 2">KSS8</strain>
    </source>
</reference>
<dbReference type="InterPro" id="IPR011256">
    <property type="entry name" value="Reg_factor_effector_dom_sf"/>
</dbReference>
<protein>
    <submittedName>
        <fullName evidence="1">Heme-binding protein</fullName>
    </submittedName>
</protein>
<comment type="caution">
    <text evidence="1">The sequence shown here is derived from an EMBL/GenBank/DDBJ whole genome shotgun (WGS) entry which is preliminary data.</text>
</comment>
<accession>A0ABT1W2P6</accession>